<evidence type="ECO:0000256" key="1">
    <source>
        <dbReference type="SAM" id="Coils"/>
    </source>
</evidence>
<feature type="region of interest" description="Disordered" evidence="2">
    <location>
        <begin position="487"/>
        <end position="566"/>
    </location>
</feature>
<dbReference type="AlphaFoldDB" id="A0A484N7B8"/>
<keyword evidence="1" id="KW-0175">Coiled coil</keyword>
<evidence type="ECO:0000259" key="3">
    <source>
        <dbReference type="Pfam" id="PF14244"/>
    </source>
</evidence>
<keyword evidence="5" id="KW-1185">Reference proteome</keyword>
<dbReference type="Proteomes" id="UP000595140">
    <property type="component" value="Unassembled WGS sequence"/>
</dbReference>
<sequence length="638" mass="70914">MHEDLRRKKQRVILVEKEKQCVNDNAGTCCAFPTFYSNDDGSDGDVDPKEMLIMVEEKFQESLRVNKKKYLENDSLKHELDESKRNVEQLTKELHICKAKVIAEDDTDDDIEDDTEVDTTEELVILQRKWVELQANKKTVIENHQLVAEQNRLKEDFHKWMRTARAKAIEEQVNISKFGGDKTGLGFVGSERNKTPLDLFIDQRKEVSQKAPQRRKLEAAKFAGTSSARPDKASHVASARTSYTVPYIITFSDGSSEGDSLKYGTAVLCVVCVFTINMTTKKANLIHDPSSIYYLHPSEGPSNSLTKYVLHSDNYDVWKKAVLHALGARGKAKFLTATGVPKPTDEAELGAWESNHSIICSWLCNSVDESIQQSIISHMIAYDLWNDLKKRYGGSNGPRMYQLKCELHNLRQKAAAVCHARVEREKTMDFLLGLDDEQYRHAHSQILGTEPIPDLDRAFYLVTQEERHRTIIRSRDDRTDGVAFADFTSSSSHSSPLPMADFPTLPTADPTLSPSSQPSASQPTASPTATPSSQPGSGEQQAAVPVPSTEAAGAAPTAAAPPLRQSSRVRQPPHLLSDYVCHTALACPPAPLPPVASPVSASNYRLKLLPIPILSLDHLLRAEGKKFAAQLHAERKLI</sequence>
<dbReference type="PANTHER" id="PTHR37610">
    <property type="entry name" value="CCHC-TYPE DOMAIN-CONTAINING PROTEIN"/>
    <property type="match status" value="1"/>
</dbReference>
<dbReference type="InterPro" id="IPR029472">
    <property type="entry name" value="Copia-like_N"/>
</dbReference>
<protein>
    <recommendedName>
        <fullName evidence="3">Retrotransposon Copia-like N-terminal domain-containing protein</fullName>
    </recommendedName>
</protein>
<evidence type="ECO:0000256" key="2">
    <source>
        <dbReference type="SAM" id="MobiDB-lite"/>
    </source>
</evidence>
<feature type="domain" description="Retrotransposon Copia-like N-terminal" evidence="3">
    <location>
        <begin position="296"/>
        <end position="335"/>
    </location>
</feature>
<organism evidence="4 5">
    <name type="scientific">Cuscuta campestris</name>
    <dbReference type="NCBI Taxonomy" id="132261"/>
    <lineage>
        <taxon>Eukaryota</taxon>
        <taxon>Viridiplantae</taxon>
        <taxon>Streptophyta</taxon>
        <taxon>Embryophyta</taxon>
        <taxon>Tracheophyta</taxon>
        <taxon>Spermatophyta</taxon>
        <taxon>Magnoliopsida</taxon>
        <taxon>eudicotyledons</taxon>
        <taxon>Gunneridae</taxon>
        <taxon>Pentapetalae</taxon>
        <taxon>asterids</taxon>
        <taxon>lamiids</taxon>
        <taxon>Solanales</taxon>
        <taxon>Convolvulaceae</taxon>
        <taxon>Cuscuteae</taxon>
        <taxon>Cuscuta</taxon>
        <taxon>Cuscuta subgen. Grammica</taxon>
        <taxon>Cuscuta sect. Cleistogrammica</taxon>
    </lineage>
</organism>
<dbReference type="Pfam" id="PF14244">
    <property type="entry name" value="Retrotran_gag_3"/>
    <property type="match status" value="1"/>
</dbReference>
<feature type="compositionally biased region" description="Low complexity" evidence="2">
    <location>
        <begin position="513"/>
        <end position="535"/>
    </location>
</feature>
<name>A0A484N7B8_9ASTE</name>
<feature type="compositionally biased region" description="Low complexity" evidence="2">
    <location>
        <begin position="551"/>
        <end position="562"/>
    </location>
</feature>
<feature type="coiled-coil region" evidence="1">
    <location>
        <begin position="66"/>
        <end position="100"/>
    </location>
</feature>
<dbReference type="EMBL" id="OOIL02005823">
    <property type="protein sequence ID" value="VFQ95864.1"/>
    <property type="molecule type" value="Genomic_DNA"/>
</dbReference>
<evidence type="ECO:0000313" key="4">
    <source>
        <dbReference type="EMBL" id="VFQ95864.1"/>
    </source>
</evidence>
<evidence type="ECO:0000313" key="5">
    <source>
        <dbReference type="Proteomes" id="UP000595140"/>
    </source>
</evidence>
<reference evidence="4 5" key="1">
    <citation type="submission" date="2018-04" db="EMBL/GenBank/DDBJ databases">
        <authorList>
            <person name="Vogel A."/>
        </authorList>
    </citation>
    <scope>NUCLEOTIDE SEQUENCE [LARGE SCALE GENOMIC DNA]</scope>
</reference>
<dbReference type="OrthoDB" id="1712054at2759"/>
<gene>
    <name evidence="4" type="ORF">CCAM_LOCUS37640</name>
</gene>
<accession>A0A484N7B8</accession>
<dbReference type="PANTHER" id="PTHR37610:SF96">
    <property type="entry name" value="RETROTRANSPOSON COPIA-LIKE N-TERMINAL DOMAIN-CONTAINING PROTEIN"/>
    <property type="match status" value="1"/>
</dbReference>
<proteinExistence type="predicted"/>